<dbReference type="Proteomes" id="UP000199045">
    <property type="component" value="Unassembled WGS sequence"/>
</dbReference>
<dbReference type="EMBL" id="FNBN01000007">
    <property type="protein sequence ID" value="SDG90932.1"/>
    <property type="molecule type" value="Genomic_DNA"/>
</dbReference>
<protein>
    <submittedName>
        <fullName evidence="1">Uncharacterized protein</fullName>
    </submittedName>
</protein>
<sequence length="40" mass="4919">MLTDVFLDAAYETILKMNNRMKLDWKRTDFTLVERKKRVK</sequence>
<dbReference type="STRING" id="104663.SAMN04488121_107185"/>
<accession>A0A1G7Y378</accession>
<dbReference type="AlphaFoldDB" id="A0A1G7Y378"/>
<proteinExistence type="predicted"/>
<gene>
    <name evidence="1" type="ORF">SAMN04488121_107185</name>
</gene>
<organism evidence="1 2">
    <name type="scientific">Chitinophaga filiformis</name>
    <name type="common">Myxococcus filiformis</name>
    <name type="synonym">Flexibacter filiformis</name>
    <dbReference type="NCBI Taxonomy" id="104663"/>
    <lineage>
        <taxon>Bacteria</taxon>
        <taxon>Pseudomonadati</taxon>
        <taxon>Bacteroidota</taxon>
        <taxon>Chitinophagia</taxon>
        <taxon>Chitinophagales</taxon>
        <taxon>Chitinophagaceae</taxon>
        <taxon>Chitinophaga</taxon>
    </lineage>
</organism>
<name>A0A1G7Y378_CHIFI</name>
<reference evidence="1 2" key="1">
    <citation type="submission" date="2016-10" db="EMBL/GenBank/DDBJ databases">
        <authorList>
            <person name="de Groot N.N."/>
        </authorList>
    </citation>
    <scope>NUCLEOTIDE SEQUENCE [LARGE SCALE GENOMIC DNA]</scope>
    <source>
        <strain evidence="1 2">DSM 527</strain>
    </source>
</reference>
<evidence type="ECO:0000313" key="2">
    <source>
        <dbReference type="Proteomes" id="UP000199045"/>
    </source>
</evidence>
<evidence type="ECO:0000313" key="1">
    <source>
        <dbReference type="EMBL" id="SDG90932.1"/>
    </source>
</evidence>